<feature type="binding site" evidence="7">
    <location>
        <begin position="10"/>
        <end position="15"/>
    </location>
    <ligand>
        <name>substrate</name>
    </ligand>
</feature>
<keyword evidence="4 7" id="KW-0378">Hydrolase</keyword>
<dbReference type="PANTHER" id="PTHR11067">
    <property type="entry name" value="INOSINE TRIPHOSPHATE PYROPHOSPHATASE/HAM1 PROTEIN"/>
    <property type="match status" value="1"/>
</dbReference>
<feature type="active site" description="Proton acceptor" evidence="7">
    <location>
        <position position="71"/>
    </location>
</feature>
<keyword evidence="10" id="KW-1185">Reference proteome</keyword>
<feature type="binding site" evidence="7">
    <location>
        <position position="42"/>
    </location>
    <ligand>
        <name>Mg(2+)</name>
        <dbReference type="ChEBI" id="CHEBI:18420"/>
    </ligand>
</feature>
<organism evidence="9 10">
    <name type="scientific">Mesopusillimonas faecipullorum</name>
    <dbReference type="NCBI Taxonomy" id="2755040"/>
    <lineage>
        <taxon>Bacteria</taxon>
        <taxon>Pseudomonadati</taxon>
        <taxon>Pseudomonadota</taxon>
        <taxon>Betaproteobacteria</taxon>
        <taxon>Burkholderiales</taxon>
        <taxon>Alcaligenaceae</taxon>
        <taxon>Mesopusillimonas</taxon>
    </lineage>
</organism>
<comment type="catalytic activity">
    <reaction evidence="7">
        <text>XTP + H2O = XMP + diphosphate + H(+)</text>
        <dbReference type="Rhea" id="RHEA:28610"/>
        <dbReference type="ChEBI" id="CHEBI:15377"/>
        <dbReference type="ChEBI" id="CHEBI:15378"/>
        <dbReference type="ChEBI" id="CHEBI:33019"/>
        <dbReference type="ChEBI" id="CHEBI:57464"/>
        <dbReference type="ChEBI" id="CHEBI:61314"/>
        <dbReference type="EC" id="3.6.1.66"/>
    </reaction>
</comment>
<evidence type="ECO:0000256" key="6">
    <source>
        <dbReference type="ARBA" id="ARBA00023080"/>
    </source>
</evidence>
<comment type="subunit">
    <text evidence="7">Homodimer.</text>
</comment>
<dbReference type="InterPro" id="IPR020922">
    <property type="entry name" value="dITP/XTP_pyrophosphatase"/>
</dbReference>
<evidence type="ECO:0000256" key="7">
    <source>
        <dbReference type="HAMAP-Rule" id="MF_01405"/>
    </source>
</evidence>
<dbReference type="HAMAP" id="MF_01405">
    <property type="entry name" value="Non_canon_purine_NTPase"/>
    <property type="match status" value="1"/>
</dbReference>
<comment type="similarity">
    <text evidence="1 7 8">Belongs to the HAM1 NTPase family.</text>
</comment>
<feature type="binding site" evidence="7">
    <location>
        <begin position="185"/>
        <end position="186"/>
    </location>
    <ligand>
        <name>substrate</name>
    </ligand>
</feature>
<dbReference type="InterPro" id="IPR029001">
    <property type="entry name" value="ITPase-like_fam"/>
</dbReference>
<dbReference type="Pfam" id="PF01725">
    <property type="entry name" value="Ham1p_like"/>
    <property type="match status" value="1"/>
</dbReference>
<evidence type="ECO:0000256" key="2">
    <source>
        <dbReference type="ARBA" id="ARBA00022723"/>
    </source>
</evidence>
<comment type="function">
    <text evidence="7">Pyrophosphatase that catalyzes the hydrolysis of nucleoside triphosphates to their monophosphate derivatives, with a high preference for the non-canonical purine nucleotides XTP (xanthosine triphosphate), dITP (deoxyinosine triphosphate) and ITP. Seems to function as a house-cleaning enzyme that removes non-canonical purine nucleotides from the nucleotide pool, thus preventing their incorporation into DNA/RNA and avoiding chromosomal lesions.</text>
</comment>
<evidence type="ECO:0000256" key="5">
    <source>
        <dbReference type="ARBA" id="ARBA00022842"/>
    </source>
</evidence>
<dbReference type="EMBL" id="JACDXW010000002">
    <property type="protein sequence ID" value="MCB5363053.1"/>
    <property type="molecule type" value="Genomic_DNA"/>
</dbReference>
<evidence type="ECO:0000256" key="8">
    <source>
        <dbReference type="RuleBase" id="RU003781"/>
    </source>
</evidence>
<keyword evidence="6 7" id="KW-0546">Nucleotide metabolism</keyword>
<comment type="catalytic activity">
    <reaction evidence="7">
        <text>dITP + H2O = dIMP + diphosphate + H(+)</text>
        <dbReference type="Rhea" id="RHEA:28342"/>
        <dbReference type="ChEBI" id="CHEBI:15377"/>
        <dbReference type="ChEBI" id="CHEBI:15378"/>
        <dbReference type="ChEBI" id="CHEBI:33019"/>
        <dbReference type="ChEBI" id="CHEBI:61194"/>
        <dbReference type="ChEBI" id="CHEBI:61382"/>
        <dbReference type="EC" id="3.6.1.66"/>
    </reaction>
</comment>
<keyword evidence="3 7" id="KW-0547">Nucleotide-binding</keyword>
<feature type="binding site" evidence="7">
    <location>
        <position position="180"/>
    </location>
    <ligand>
        <name>substrate</name>
    </ligand>
</feature>
<dbReference type="InterPro" id="IPR002637">
    <property type="entry name" value="RdgB/HAM1"/>
</dbReference>
<feature type="binding site" evidence="7">
    <location>
        <position position="72"/>
    </location>
    <ligand>
        <name>substrate</name>
    </ligand>
</feature>
<sequence length="203" mass="21477">MSQEKVVLASDNPGKLREFSAILAEIGWHVVPQGELGVPPAEEPHVTFVENALAKARHASRLTNLPALADDSGLTVDALDGAPGVYSARYAKRLGKGSGDVDNNRCLIEALAGQENRAASYVAVLVYVRHADDPCPVIAEGHWRGAIVDQASGANGFGYDPHFFLPDLGLTAAALAPEAKNRISHRGQALRALVARLRGEGNS</sequence>
<comment type="caution">
    <text evidence="9">The sequence shown here is derived from an EMBL/GenBank/DDBJ whole genome shotgun (WGS) entry which is preliminary data.</text>
</comment>
<dbReference type="PANTHER" id="PTHR11067:SF9">
    <property type="entry name" value="INOSINE TRIPHOSPHATE PYROPHOSPHATASE"/>
    <property type="match status" value="1"/>
</dbReference>
<evidence type="ECO:0000313" key="10">
    <source>
        <dbReference type="Proteomes" id="UP000776983"/>
    </source>
</evidence>
<comment type="cofactor">
    <cofactor evidence="7">
        <name>Mg(2+)</name>
        <dbReference type="ChEBI" id="CHEBI:18420"/>
    </cofactor>
    <text evidence="7">Binds 1 Mg(2+) ion per subunit.</text>
</comment>
<evidence type="ECO:0000256" key="4">
    <source>
        <dbReference type="ARBA" id="ARBA00022801"/>
    </source>
</evidence>
<feature type="binding site" evidence="7">
    <location>
        <position position="71"/>
    </location>
    <ligand>
        <name>Mg(2+)</name>
        <dbReference type="ChEBI" id="CHEBI:18420"/>
    </ligand>
</feature>
<dbReference type="EC" id="3.6.1.66" evidence="7"/>
<gene>
    <name evidence="9" type="primary">rdgB</name>
    <name evidence="9" type="ORF">H0484_04700</name>
</gene>
<comment type="catalytic activity">
    <reaction evidence="7">
        <text>ITP + H2O = IMP + diphosphate + H(+)</text>
        <dbReference type="Rhea" id="RHEA:29399"/>
        <dbReference type="ChEBI" id="CHEBI:15377"/>
        <dbReference type="ChEBI" id="CHEBI:15378"/>
        <dbReference type="ChEBI" id="CHEBI:33019"/>
        <dbReference type="ChEBI" id="CHEBI:58053"/>
        <dbReference type="ChEBI" id="CHEBI:61402"/>
        <dbReference type="EC" id="3.6.1.66"/>
    </reaction>
</comment>
<dbReference type="SUPFAM" id="SSF52972">
    <property type="entry name" value="ITPase-like"/>
    <property type="match status" value="1"/>
</dbReference>
<feature type="binding site" evidence="7">
    <location>
        <begin position="157"/>
        <end position="160"/>
    </location>
    <ligand>
        <name>substrate</name>
    </ligand>
</feature>
<keyword evidence="2 7" id="KW-0479">Metal-binding</keyword>
<protein>
    <recommendedName>
        <fullName evidence="7">dITP/XTP pyrophosphatase</fullName>
        <ecNumber evidence="7">3.6.1.66</ecNumber>
    </recommendedName>
    <alternativeName>
        <fullName evidence="7">Non-canonical purine NTP pyrophosphatase</fullName>
    </alternativeName>
    <alternativeName>
        <fullName evidence="7">Non-standard purine NTP pyrophosphatase</fullName>
    </alternativeName>
    <alternativeName>
        <fullName evidence="7">Nucleoside-triphosphate diphosphatase</fullName>
    </alternativeName>
    <alternativeName>
        <fullName evidence="7">Nucleoside-triphosphate pyrophosphatase</fullName>
        <shortName evidence="7">NTPase</shortName>
    </alternativeName>
</protein>
<keyword evidence="5 7" id="KW-0460">Magnesium</keyword>
<evidence type="ECO:0000256" key="3">
    <source>
        <dbReference type="ARBA" id="ARBA00022741"/>
    </source>
</evidence>
<evidence type="ECO:0000313" key="9">
    <source>
        <dbReference type="EMBL" id="MCB5363053.1"/>
    </source>
</evidence>
<reference evidence="9 10" key="1">
    <citation type="submission" date="2020-07" db="EMBL/GenBank/DDBJ databases">
        <title>Pusillimonas sp. nov., isolated from poultry manure in Taiwan.</title>
        <authorList>
            <person name="Lin S.-Y."/>
            <person name="Tang Y.-S."/>
            <person name="Young C.-C."/>
        </authorList>
    </citation>
    <scope>NUCLEOTIDE SEQUENCE [LARGE SCALE GENOMIC DNA]</scope>
    <source>
        <strain evidence="9 10">CC-YST705</strain>
    </source>
</reference>
<dbReference type="NCBIfam" id="TIGR00042">
    <property type="entry name" value="RdgB/HAM1 family non-canonical purine NTP pyrophosphatase"/>
    <property type="match status" value="1"/>
</dbReference>
<dbReference type="CDD" id="cd00515">
    <property type="entry name" value="HAM1"/>
    <property type="match status" value="1"/>
</dbReference>
<dbReference type="RefSeq" id="WP_226953296.1">
    <property type="nucleotide sequence ID" value="NZ_JACDXW010000002.1"/>
</dbReference>
<evidence type="ECO:0000256" key="1">
    <source>
        <dbReference type="ARBA" id="ARBA00008023"/>
    </source>
</evidence>
<dbReference type="Gene3D" id="3.90.950.10">
    <property type="match status" value="1"/>
</dbReference>
<name>A0ABS8CAL7_9BURK</name>
<proteinExistence type="inferred from homology"/>
<dbReference type="Proteomes" id="UP000776983">
    <property type="component" value="Unassembled WGS sequence"/>
</dbReference>
<accession>A0ABS8CAL7</accession>